<evidence type="ECO:0000313" key="3">
    <source>
        <dbReference type="Proteomes" id="UP001432075"/>
    </source>
</evidence>
<dbReference type="EMBL" id="CP108058">
    <property type="protein sequence ID" value="WUO51457.1"/>
    <property type="molecule type" value="Genomic_DNA"/>
</dbReference>
<proteinExistence type="predicted"/>
<geneLocation type="plasmid" evidence="2 3">
    <name>unnamed1</name>
</geneLocation>
<keyword evidence="1" id="KW-0732">Signal</keyword>
<keyword evidence="2" id="KW-0614">Plasmid</keyword>
<dbReference type="RefSeq" id="WP_328777753.1">
    <property type="nucleotide sequence ID" value="NZ_CP108058.1"/>
</dbReference>
<protein>
    <recommendedName>
        <fullName evidence="4">Lipoprotein</fullName>
    </recommendedName>
</protein>
<evidence type="ECO:0008006" key="4">
    <source>
        <dbReference type="Google" id="ProtNLM"/>
    </source>
</evidence>
<dbReference type="Proteomes" id="UP001432075">
    <property type="component" value="Plasmid unnamed1"/>
</dbReference>
<organism evidence="2 3">
    <name type="scientific">Streptomyces goshikiensis</name>
    <dbReference type="NCBI Taxonomy" id="1942"/>
    <lineage>
        <taxon>Bacteria</taxon>
        <taxon>Bacillati</taxon>
        <taxon>Actinomycetota</taxon>
        <taxon>Actinomycetes</taxon>
        <taxon>Kitasatosporales</taxon>
        <taxon>Streptomycetaceae</taxon>
        <taxon>Streptomyces</taxon>
    </lineage>
</organism>
<name>A0ABZ1RX77_9ACTN</name>
<keyword evidence="3" id="KW-1185">Reference proteome</keyword>
<gene>
    <name evidence="2" type="ORF">OHU17_37020</name>
</gene>
<dbReference type="PROSITE" id="PS51257">
    <property type="entry name" value="PROKAR_LIPOPROTEIN"/>
    <property type="match status" value="1"/>
</dbReference>
<reference evidence="2" key="1">
    <citation type="submission" date="2022-10" db="EMBL/GenBank/DDBJ databases">
        <title>The complete genomes of actinobacterial strains from the NBC collection.</title>
        <authorList>
            <person name="Joergensen T.S."/>
            <person name="Alvarez Arevalo M."/>
            <person name="Sterndorff E.B."/>
            <person name="Faurdal D."/>
            <person name="Vuksanovic O."/>
            <person name="Mourched A.-S."/>
            <person name="Charusanti P."/>
            <person name="Shaw S."/>
            <person name="Blin K."/>
            <person name="Weber T."/>
        </authorList>
    </citation>
    <scope>NUCLEOTIDE SEQUENCE</scope>
    <source>
        <strain evidence="2">NBC_00283</strain>
        <plasmid evidence="2">unnamed1</plasmid>
    </source>
</reference>
<sequence>MNHRSVRVIGMTVAALAGLAGLAGCGGGEPLDGSAPGPRPSAVPAYVAAYRAGYTAGKAVYDSSGKGAAVRETVWGGCTRRALQAGGAAEEDRGAWVRGCLGGVARAPEQLPTGPVTKRTTDAEMLERFRARARAEGETRQADHVRVLTVVQLTERDYDVELSTDYPAGPPGKPGAESLARGFVDWWDGDHGRDGTARNVLVLGADGKRLTAQRI</sequence>
<accession>A0ABZ1RX77</accession>
<evidence type="ECO:0000313" key="2">
    <source>
        <dbReference type="EMBL" id="WUO51457.1"/>
    </source>
</evidence>
<evidence type="ECO:0000256" key="1">
    <source>
        <dbReference type="SAM" id="SignalP"/>
    </source>
</evidence>
<feature type="signal peptide" evidence="1">
    <location>
        <begin position="1"/>
        <end position="23"/>
    </location>
</feature>
<feature type="chain" id="PRO_5046449279" description="Lipoprotein" evidence="1">
    <location>
        <begin position="24"/>
        <end position="215"/>
    </location>
</feature>